<evidence type="ECO:0000313" key="11">
    <source>
        <dbReference type="EMBL" id="CAL5046096.1"/>
    </source>
</evidence>
<gene>
    <name evidence="11" type="ORF">URODEC1_LOCUS89134</name>
</gene>
<accession>A0ABC9DWN3</accession>
<feature type="transmembrane region" description="Helical" evidence="9">
    <location>
        <begin position="58"/>
        <end position="77"/>
    </location>
</feature>
<comment type="catalytic activity">
    <reaction evidence="1">
        <text>S-ubiquitinyl-[E2 ubiquitin-conjugating enzyme]-L-cysteine + [acceptor protein]-L-lysine = [E2 ubiquitin-conjugating enzyme]-L-cysteine + N(6)-ubiquitinyl-[acceptor protein]-L-lysine.</text>
        <dbReference type="EC" id="2.3.2.27"/>
    </reaction>
</comment>
<keyword evidence="4 7" id="KW-0863">Zinc-finger</keyword>
<dbReference type="CDD" id="cd16461">
    <property type="entry name" value="RING-H2_EL5-like"/>
    <property type="match status" value="1"/>
</dbReference>
<keyword evidence="5" id="KW-0862">Zinc</keyword>
<evidence type="ECO:0000313" key="12">
    <source>
        <dbReference type="Proteomes" id="UP001497457"/>
    </source>
</evidence>
<dbReference type="EC" id="2.3.2.27" evidence="2"/>
<dbReference type="PANTHER" id="PTHR14155">
    <property type="entry name" value="RING FINGER DOMAIN-CONTAINING"/>
    <property type="match status" value="1"/>
</dbReference>
<dbReference type="SMART" id="SM00184">
    <property type="entry name" value="RING"/>
    <property type="match status" value="1"/>
</dbReference>
<name>A0ABC9DWN3_9POAL</name>
<dbReference type="FunFam" id="3.30.40.10:FF:000655">
    <property type="entry name" value="E3 ubiquitin-protein ligase ATL41"/>
    <property type="match status" value="1"/>
</dbReference>
<dbReference type="InterPro" id="IPR013083">
    <property type="entry name" value="Znf_RING/FYVE/PHD"/>
</dbReference>
<dbReference type="InterPro" id="IPR001841">
    <property type="entry name" value="Znf_RING"/>
</dbReference>
<dbReference type="EMBL" id="OZ075145">
    <property type="protein sequence ID" value="CAL5046096.1"/>
    <property type="molecule type" value="Genomic_DNA"/>
</dbReference>
<feature type="domain" description="RING-type" evidence="10">
    <location>
        <begin position="143"/>
        <end position="185"/>
    </location>
</feature>
<protein>
    <recommendedName>
        <fullName evidence="2">RING-type E3 ubiquitin transferase</fullName>
        <ecNumber evidence="2">2.3.2.27</ecNumber>
    </recommendedName>
</protein>
<keyword evidence="3" id="KW-0479">Metal-binding</keyword>
<reference evidence="12" key="1">
    <citation type="submission" date="2024-06" db="EMBL/GenBank/DDBJ databases">
        <authorList>
            <person name="Ryan C."/>
        </authorList>
    </citation>
    <scope>NUCLEOTIDE SEQUENCE [LARGE SCALE GENOMIC DNA]</scope>
</reference>
<keyword evidence="9" id="KW-0812">Transmembrane</keyword>
<dbReference type="PROSITE" id="PS50089">
    <property type="entry name" value="ZF_RING_2"/>
    <property type="match status" value="1"/>
</dbReference>
<evidence type="ECO:0000256" key="2">
    <source>
        <dbReference type="ARBA" id="ARBA00012483"/>
    </source>
</evidence>
<dbReference type="AlphaFoldDB" id="A0ABC9DWN3"/>
<evidence type="ECO:0000256" key="1">
    <source>
        <dbReference type="ARBA" id="ARBA00000900"/>
    </source>
</evidence>
<evidence type="ECO:0000256" key="7">
    <source>
        <dbReference type="PROSITE-ProRule" id="PRU00175"/>
    </source>
</evidence>
<feature type="region of interest" description="Disordered" evidence="8">
    <location>
        <begin position="1"/>
        <end position="30"/>
    </location>
</feature>
<evidence type="ECO:0000256" key="6">
    <source>
        <dbReference type="ARBA" id="ARBA00024209"/>
    </source>
</evidence>
<dbReference type="GO" id="GO:0008270">
    <property type="term" value="F:zinc ion binding"/>
    <property type="evidence" value="ECO:0007669"/>
    <property type="project" value="UniProtKB-KW"/>
</dbReference>
<sequence>MAMVPTGAGLFPANPPSPAGRRDDGSGSGRGGENRLLIPLFCASALLFFVTYELFGLAVAGAVVALFVVFALAAHRVRFSRAFPFLHLSGPDASSSSSSGGGGRGGALFRPGASSGMDAAAISALPAVFGYKRDHPATGWAQCAICLGLVRVGEAVRRLPACGHLFHAGCIDKWLRAHATCPLCRSAVAAAATELPV</sequence>
<proteinExistence type="inferred from homology"/>
<evidence type="ECO:0000256" key="9">
    <source>
        <dbReference type="SAM" id="Phobius"/>
    </source>
</evidence>
<organism evidence="11 12">
    <name type="scientific">Urochloa decumbens</name>
    <dbReference type="NCBI Taxonomy" id="240449"/>
    <lineage>
        <taxon>Eukaryota</taxon>
        <taxon>Viridiplantae</taxon>
        <taxon>Streptophyta</taxon>
        <taxon>Embryophyta</taxon>
        <taxon>Tracheophyta</taxon>
        <taxon>Spermatophyta</taxon>
        <taxon>Magnoliopsida</taxon>
        <taxon>Liliopsida</taxon>
        <taxon>Poales</taxon>
        <taxon>Poaceae</taxon>
        <taxon>PACMAD clade</taxon>
        <taxon>Panicoideae</taxon>
        <taxon>Panicodae</taxon>
        <taxon>Paniceae</taxon>
        <taxon>Melinidinae</taxon>
        <taxon>Urochloa</taxon>
    </lineage>
</organism>
<dbReference type="GO" id="GO:0061630">
    <property type="term" value="F:ubiquitin protein ligase activity"/>
    <property type="evidence" value="ECO:0007669"/>
    <property type="project" value="UniProtKB-EC"/>
</dbReference>
<dbReference type="Gene3D" id="3.30.40.10">
    <property type="entry name" value="Zinc/RING finger domain, C3HC4 (zinc finger)"/>
    <property type="match status" value="1"/>
</dbReference>
<reference evidence="11 12" key="2">
    <citation type="submission" date="2024-10" db="EMBL/GenBank/DDBJ databases">
        <authorList>
            <person name="Ryan C."/>
        </authorList>
    </citation>
    <scope>NUCLEOTIDE SEQUENCE [LARGE SCALE GENOMIC DNA]</scope>
</reference>
<keyword evidence="9" id="KW-1133">Transmembrane helix</keyword>
<keyword evidence="12" id="KW-1185">Reference proteome</keyword>
<evidence type="ECO:0000256" key="8">
    <source>
        <dbReference type="SAM" id="MobiDB-lite"/>
    </source>
</evidence>
<comment type="similarity">
    <text evidence="6">Belongs to the RING-type zinc finger family. ATL subfamily.</text>
</comment>
<dbReference type="Proteomes" id="UP001497457">
    <property type="component" value="Chromosome 35b"/>
</dbReference>
<evidence type="ECO:0000259" key="10">
    <source>
        <dbReference type="PROSITE" id="PS50089"/>
    </source>
</evidence>
<evidence type="ECO:0000256" key="3">
    <source>
        <dbReference type="ARBA" id="ARBA00022723"/>
    </source>
</evidence>
<dbReference type="SUPFAM" id="SSF57850">
    <property type="entry name" value="RING/U-box"/>
    <property type="match status" value="1"/>
</dbReference>
<dbReference type="InterPro" id="IPR053238">
    <property type="entry name" value="RING-H2_zinc_finger"/>
</dbReference>
<dbReference type="Pfam" id="PF13639">
    <property type="entry name" value="zf-RING_2"/>
    <property type="match status" value="1"/>
</dbReference>
<keyword evidence="9" id="KW-0472">Membrane</keyword>
<evidence type="ECO:0000256" key="4">
    <source>
        <dbReference type="ARBA" id="ARBA00022771"/>
    </source>
</evidence>
<evidence type="ECO:0000256" key="5">
    <source>
        <dbReference type="ARBA" id="ARBA00022833"/>
    </source>
</evidence>
<dbReference type="PANTHER" id="PTHR14155:SF497">
    <property type="entry name" value="RING-TYPE DOMAIN-CONTAINING PROTEIN"/>
    <property type="match status" value="1"/>
</dbReference>